<evidence type="ECO:0000313" key="1">
    <source>
        <dbReference type="EMBL" id="TMN78319.1"/>
    </source>
</evidence>
<evidence type="ECO:0000313" key="2">
    <source>
        <dbReference type="Proteomes" id="UP000305423"/>
    </source>
</evidence>
<reference evidence="2" key="2">
    <citation type="submission" date="2019-06" db="EMBL/GenBank/DDBJ databases">
        <title>Co-occurence of chitin degradation, pigmentation and bioactivity in marine Pseudoalteromonas.</title>
        <authorList>
            <person name="Sonnenschein E.C."/>
            <person name="Bech P.K."/>
        </authorList>
    </citation>
    <scope>NUCLEOTIDE SEQUENCE [LARGE SCALE GENOMIC DNA]</scope>
    <source>
        <strain evidence="2">S1607</strain>
    </source>
</reference>
<organism evidence="1 2">
    <name type="scientific">Pseudoalteromonas piscicida</name>
    <dbReference type="NCBI Taxonomy" id="43662"/>
    <lineage>
        <taxon>Bacteria</taxon>
        <taxon>Pseudomonadati</taxon>
        <taxon>Pseudomonadota</taxon>
        <taxon>Gammaproteobacteria</taxon>
        <taxon>Alteromonadales</taxon>
        <taxon>Pseudoalteromonadaceae</taxon>
        <taxon>Pseudoalteromonas</taxon>
    </lineage>
</organism>
<accession>A0AAQ2EUU9</accession>
<dbReference type="Proteomes" id="UP000305423">
    <property type="component" value="Unassembled WGS sequence"/>
</dbReference>
<reference evidence="1 2" key="1">
    <citation type="submission" date="2017-12" db="EMBL/GenBank/DDBJ databases">
        <authorList>
            <person name="Paulsen S."/>
            <person name="Gram L.K."/>
        </authorList>
    </citation>
    <scope>NUCLEOTIDE SEQUENCE [LARGE SCALE GENOMIC DNA]</scope>
    <source>
        <strain evidence="1 2">S1607</strain>
    </source>
</reference>
<sequence>MSSIELDKKALNSDEACTERLIGLYNQLDHSGLAGTKILALLGKLKEGDTQTYTEIKELLLNEPNELQKLLLSAKKADSINPQSHIYREITLTLIDIDPSFGDKIRAFEDKYSSNKSLETSYLLSLSGSNIERV</sequence>
<dbReference type="AlphaFoldDB" id="A0AAQ2EUU9"/>
<dbReference type="EMBL" id="PNEL01000021">
    <property type="protein sequence ID" value="TMN78319.1"/>
    <property type="molecule type" value="Genomic_DNA"/>
</dbReference>
<comment type="caution">
    <text evidence="1">The sequence shown here is derived from an EMBL/GenBank/DDBJ whole genome shotgun (WGS) entry which is preliminary data.</text>
</comment>
<name>A0AAQ2EUU9_PSEO7</name>
<proteinExistence type="predicted"/>
<dbReference type="RefSeq" id="WP_045962842.1">
    <property type="nucleotide sequence ID" value="NZ_JXXW01000017.1"/>
</dbReference>
<protein>
    <submittedName>
        <fullName evidence="1">Uncharacterized protein</fullName>
    </submittedName>
</protein>
<gene>
    <name evidence="1" type="ORF">CWB74_08645</name>
</gene>